<evidence type="ECO:0000313" key="5">
    <source>
        <dbReference type="EMBL" id="KAF4460927.1"/>
    </source>
</evidence>
<evidence type="ECO:0000256" key="1">
    <source>
        <dbReference type="ARBA" id="ARBA00007749"/>
    </source>
</evidence>
<dbReference type="AlphaFoldDB" id="A0A8H4L0Z2"/>
<keyword evidence="4" id="KW-0862">Zinc</keyword>
<dbReference type="PANTHER" id="PTHR42978">
    <property type="entry name" value="QUORUM-QUENCHING LACTONASE YTNP-RELATED-RELATED"/>
    <property type="match status" value="1"/>
</dbReference>
<dbReference type="Proteomes" id="UP000554235">
    <property type="component" value="Unassembled WGS sequence"/>
</dbReference>
<evidence type="ECO:0000256" key="3">
    <source>
        <dbReference type="ARBA" id="ARBA00022801"/>
    </source>
</evidence>
<dbReference type="InterPro" id="IPR036866">
    <property type="entry name" value="RibonucZ/Hydroxyglut_hydro"/>
</dbReference>
<dbReference type="Gene3D" id="3.60.15.10">
    <property type="entry name" value="Ribonuclease Z/Hydroxyacylglutathione hydrolase-like"/>
    <property type="match status" value="1"/>
</dbReference>
<evidence type="ECO:0000313" key="6">
    <source>
        <dbReference type="Proteomes" id="UP000554235"/>
    </source>
</evidence>
<keyword evidence="6" id="KW-1185">Reference proteome</keyword>
<dbReference type="EMBL" id="JAADYS010001823">
    <property type="protein sequence ID" value="KAF4460927.1"/>
    <property type="molecule type" value="Genomic_DNA"/>
</dbReference>
<keyword evidence="3" id="KW-0378">Hydrolase</keyword>
<dbReference type="PANTHER" id="PTHR42978:SF5">
    <property type="entry name" value="METALLO-BETA-LACTAMASE DOMAIN-CONTAINING PROTEIN"/>
    <property type="match status" value="1"/>
</dbReference>
<dbReference type="SUPFAM" id="SSF56281">
    <property type="entry name" value="Metallo-hydrolase/oxidoreductase"/>
    <property type="match status" value="1"/>
</dbReference>
<comment type="caution">
    <text evidence="5">The sequence shown here is derived from an EMBL/GenBank/DDBJ whole genome shotgun (WGS) entry which is preliminary data.</text>
</comment>
<proteinExistence type="inferred from homology"/>
<sequence length="368" mass="41217">MPSVQVPVGQTSVKVTVIDNGARAKGSWAFFLDPPLHTNQHSSAPAYVFMIEHESSGSRVLFDLGIRKNYDEYPPFVREYHKKVAQFETGDEIFDILQSRGIDLSTVNHHHLDHTGNPTGFPPTTNLVVGPGFKETLLPGYPTNPDGLILESDYEGRELRELDFEKESHGLRIGEFRAIDFFGDGSFYLLETPGHTIDHLAGFARTSVNPPRFIFMGGDIGHHASQWRPTDDVPLPDTLCPSPLGPDAQLNVLHNVCPGEIFVEHAHPERSRTSPFHRIKAGHPFDVDMAQATLKSMEAFDADDNILVVTAHDYTLIPYMQFWPETANDWHKIGCKEQSRWEFLKDFIDIVQAKVSVSASASIIKGQY</sequence>
<evidence type="ECO:0000256" key="4">
    <source>
        <dbReference type="ARBA" id="ARBA00022833"/>
    </source>
</evidence>
<organism evidence="5 6">
    <name type="scientific">Fusarium albosuccineum</name>
    <dbReference type="NCBI Taxonomy" id="1237068"/>
    <lineage>
        <taxon>Eukaryota</taxon>
        <taxon>Fungi</taxon>
        <taxon>Dikarya</taxon>
        <taxon>Ascomycota</taxon>
        <taxon>Pezizomycotina</taxon>
        <taxon>Sordariomycetes</taxon>
        <taxon>Hypocreomycetidae</taxon>
        <taxon>Hypocreales</taxon>
        <taxon>Nectriaceae</taxon>
        <taxon>Fusarium</taxon>
        <taxon>Fusarium decemcellulare species complex</taxon>
    </lineage>
</organism>
<reference evidence="5 6" key="1">
    <citation type="submission" date="2020-01" db="EMBL/GenBank/DDBJ databases">
        <title>Identification and distribution of gene clusters putatively required for synthesis of sphingolipid metabolism inhibitors in phylogenetically diverse species of the filamentous fungus Fusarium.</title>
        <authorList>
            <person name="Kim H.-S."/>
            <person name="Busman M."/>
            <person name="Brown D.W."/>
            <person name="Divon H."/>
            <person name="Uhlig S."/>
            <person name="Proctor R.H."/>
        </authorList>
    </citation>
    <scope>NUCLEOTIDE SEQUENCE [LARGE SCALE GENOMIC DNA]</scope>
    <source>
        <strain evidence="5 6">NRRL 20459</strain>
    </source>
</reference>
<evidence type="ECO:0000256" key="2">
    <source>
        <dbReference type="ARBA" id="ARBA00022723"/>
    </source>
</evidence>
<protein>
    <submittedName>
        <fullName evidence="5">Metallo-beta-lactamase superfamily</fullName>
    </submittedName>
</protein>
<dbReference type="InterPro" id="IPR051013">
    <property type="entry name" value="MBL_superfamily_lactonases"/>
</dbReference>
<gene>
    <name evidence="5" type="ORF">FALBO_12282</name>
</gene>
<comment type="similarity">
    <text evidence="1">Belongs to the metallo-beta-lactamase superfamily.</text>
</comment>
<accession>A0A8H4L0Z2</accession>
<name>A0A8H4L0Z2_9HYPO</name>
<dbReference type="GO" id="GO:0016787">
    <property type="term" value="F:hydrolase activity"/>
    <property type="evidence" value="ECO:0007669"/>
    <property type="project" value="UniProtKB-KW"/>
</dbReference>
<dbReference type="OrthoDB" id="10250730at2759"/>
<dbReference type="GO" id="GO:0046872">
    <property type="term" value="F:metal ion binding"/>
    <property type="evidence" value="ECO:0007669"/>
    <property type="project" value="UniProtKB-KW"/>
</dbReference>
<keyword evidence="2" id="KW-0479">Metal-binding</keyword>
<dbReference type="CDD" id="cd07730">
    <property type="entry name" value="metallo-hydrolase-like_MBL-fold"/>
    <property type="match status" value="1"/>
</dbReference>